<proteinExistence type="predicted"/>
<dbReference type="EMBL" id="JABSTR010000004">
    <property type="protein sequence ID" value="KAH9368072.1"/>
    <property type="molecule type" value="Genomic_DNA"/>
</dbReference>
<dbReference type="Proteomes" id="UP000821853">
    <property type="component" value="Chromosome 2"/>
</dbReference>
<protein>
    <submittedName>
        <fullName evidence="1">Uncharacterized protein</fullName>
    </submittedName>
</protein>
<accession>A0A9J6G046</accession>
<gene>
    <name evidence="1" type="ORF">HPB48_001028</name>
</gene>
<dbReference type="VEuPathDB" id="VectorBase:HLOH_063233"/>
<sequence length="67" mass="7026">MELSGKYTCVVASLAGQDARHQDMTVFGENISRSAVISALSLSGKRSILFSIGAGRILVHAVTLSCT</sequence>
<dbReference type="AlphaFoldDB" id="A0A9J6G046"/>
<comment type="caution">
    <text evidence="1">The sequence shown here is derived from an EMBL/GenBank/DDBJ whole genome shotgun (WGS) entry which is preliminary data.</text>
</comment>
<organism evidence="1 2">
    <name type="scientific">Haemaphysalis longicornis</name>
    <name type="common">Bush tick</name>
    <dbReference type="NCBI Taxonomy" id="44386"/>
    <lineage>
        <taxon>Eukaryota</taxon>
        <taxon>Metazoa</taxon>
        <taxon>Ecdysozoa</taxon>
        <taxon>Arthropoda</taxon>
        <taxon>Chelicerata</taxon>
        <taxon>Arachnida</taxon>
        <taxon>Acari</taxon>
        <taxon>Parasitiformes</taxon>
        <taxon>Ixodida</taxon>
        <taxon>Ixodoidea</taxon>
        <taxon>Ixodidae</taxon>
        <taxon>Haemaphysalinae</taxon>
        <taxon>Haemaphysalis</taxon>
    </lineage>
</organism>
<keyword evidence="2" id="KW-1185">Reference proteome</keyword>
<name>A0A9J6G046_HAELO</name>
<evidence type="ECO:0000313" key="1">
    <source>
        <dbReference type="EMBL" id="KAH9368072.1"/>
    </source>
</evidence>
<reference evidence="1 2" key="1">
    <citation type="journal article" date="2020" name="Cell">
        <title>Large-Scale Comparative Analyses of Tick Genomes Elucidate Their Genetic Diversity and Vector Capacities.</title>
        <authorList>
            <consortium name="Tick Genome and Microbiome Consortium (TIGMIC)"/>
            <person name="Jia N."/>
            <person name="Wang J."/>
            <person name="Shi W."/>
            <person name="Du L."/>
            <person name="Sun Y."/>
            <person name="Zhan W."/>
            <person name="Jiang J.F."/>
            <person name="Wang Q."/>
            <person name="Zhang B."/>
            <person name="Ji P."/>
            <person name="Bell-Sakyi L."/>
            <person name="Cui X.M."/>
            <person name="Yuan T.T."/>
            <person name="Jiang B.G."/>
            <person name="Yang W.F."/>
            <person name="Lam T.T."/>
            <person name="Chang Q.C."/>
            <person name="Ding S.J."/>
            <person name="Wang X.J."/>
            <person name="Zhu J.G."/>
            <person name="Ruan X.D."/>
            <person name="Zhao L."/>
            <person name="Wei J.T."/>
            <person name="Ye R.Z."/>
            <person name="Que T.C."/>
            <person name="Du C.H."/>
            <person name="Zhou Y.H."/>
            <person name="Cheng J.X."/>
            <person name="Dai P.F."/>
            <person name="Guo W.B."/>
            <person name="Han X.H."/>
            <person name="Huang E.J."/>
            <person name="Li L.F."/>
            <person name="Wei W."/>
            <person name="Gao Y.C."/>
            <person name="Liu J.Z."/>
            <person name="Shao H.Z."/>
            <person name="Wang X."/>
            <person name="Wang C.C."/>
            <person name="Yang T.C."/>
            <person name="Huo Q.B."/>
            <person name="Li W."/>
            <person name="Chen H.Y."/>
            <person name="Chen S.E."/>
            <person name="Zhou L.G."/>
            <person name="Ni X.B."/>
            <person name="Tian J.H."/>
            <person name="Sheng Y."/>
            <person name="Liu T."/>
            <person name="Pan Y.S."/>
            <person name="Xia L.Y."/>
            <person name="Li J."/>
            <person name="Zhao F."/>
            <person name="Cao W.C."/>
        </authorList>
    </citation>
    <scope>NUCLEOTIDE SEQUENCE [LARGE SCALE GENOMIC DNA]</scope>
    <source>
        <strain evidence="1">HaeL-2018</strain>
    </source>
</reference>
<evidence type="ECO:0000313" key="2">
    <source>
        <dbReference type="Proteomes" id="UP000821853"/>
    </source>
</evidence>